<dbReference type="InterPro" id="IPR014729">
    <property type="entry name" value="Rossmann-like_a/b/a_fold"/>
</dbReference>
<dbReference type="RefSeq" id="WP_296361555.1">
    <property type="nucleotide sequence ID" value="NZ_BAAAHY010000006.1"/>
</dbReference>
<comment type="caution">
    <text evidence="1">The sequence shown here is derived from an EMBL/GenBank/DDBJ whole genome shotgun (WGS) entry which is preliminary data.</text>
</comment>
<protein>
    <submittedName>
        <fullName evidence="1">Uncharacterized protein</fullName>
    </submittedName>
</protein>
<keyword evidence="2" id="KW-1185">Reference proteome</keyword>
<dbReference type="Gene3D" id="3.40.50.620">
    <property type="entry name" value="HUPs"/>
    <property type="match status" value="1"/>
</dbReference>
<dbReference type="Proteomes" id="UP001185069">
    <property type="component" value="Unassembled WGS sequence"/>
</dbReference>
<sequence>MTERIIILTEAALAAIDVENITGLYEDGEQIELTVLVPADVRRNLLVDVIDQLSLWDIPAALKEISGRQSAEEARSQAVQTLQTSVAALETSGATVFGKILDGDAVAGLVAEVQSSSARQAVVITEPHAVEDTFRTDWATQAQTKLGLPVLHLYAGSGFIGDS</sequence>
<organism evidence="1 2">
    <name type="scientific">Arthrobacter russicus</name>
    <dbReference type="NCBI Taxonomy" id="172040"/>
    <lineage>
        <taxon>Bacteria</taxon>
        <taxon>Bacillati</taxon>
        <taxon>Actinomycetota</taxon>
        <taxon>Actinomycetes</taxon>
        <taxon>Micrococcales</taxon>
        <taxon>Micrococcaceae</taxon>
        <taxon>Arthrobacter</taxon>
    </lineage>
</organism>
<evidence type="ECO:0000313" key="1">
    <source>
        <dbReference type="EMBL" id="MDR6271199.1"/>
    </source>
</evidence>
<dbReference type="SUPFAM" id="SSF52402">
    <property type="entry name" value="Adenine nucleotide alpha hydrolases-like"/>
    <property type="match status" value="1"/>
</dbReference>
<gene>
    <name evidence="1" type="ORF">JOE69_003437</name>
</gene>
<proteinExistence type="predicted"/>
<name>A0ABU1JGD1_9MICC</name>
<dbReference type="EMBL" id="JAVDQF010000001">
    <property type="protein sequence ID" value="MDR6271199.1"/>
    <property type="molecule type" value="Genomic_DNA"/>
</dbReference>
<evidence type="ECO:0000313" key="2">
    <source>
        <dbReference type="Proteomes" id="UP001185069"/>
    </source>
</evidence>
<accession>A0ABU1JGD1</accession>
<reference evidence="1 2" key="1">
    <citation type="submission" date="2023-07" db="EMBL/GenBank/DDBJ databases">
        <title>Sequencing the genomes of 1000 actinobacteria strains.</title>
        <authorList>
            <person name="Klenk H.-P."/>
        </authorList>
    </citation>
    <scope>NUCLEOTIDE SEQUENCE [LARGE SCALE GENOMIC DNA]</scope>
    <source>
        <strain evidence="1 2">DSM 14555</strain>
    </source>
</reference>